<comment type="caution">
    <text evidence="12">The sequence shown here is derived from an EMBL/GenBank/DDBJ whole genome shotgun (WGS) entry which is preliminary data.</text>
</comment>
<dbReference type="AlphaFoldDB" id="A0A4S8Q6E6"/>
<name>A0A4S8Q6E6_9ACTN</name>
<dbReference type="GO" id="GO:0033816">
    <property type="term" value="F:diaminobutyrate acetyltransferase activity"/>
    <property type="evidence" value="ECO:0007669"/>
    <property type="project" value="UniProtKB-EC"/>
</dbReference>
<accession>A0A4S8Q6E6</accession>
<feature type="region of interest" description="Disordered" evidence="10">
    <location>
        <begin position="177"/>
        <end position="197"/>
    </location>
</feature>
<dbReference type="InterPro" id="IPR000182">
    <property type="entry name" value="GNAT_dom"/>
</dbReference>
<reference evidence="13" key="1">
    <citation type="submission" date="2019-04" db="EMBL/GenBank/DDBJ databases">
        <title>Nocardioides xinjiangensis sp. nov.</title>
        <authorList>
            <person name="Liu S."/>
        </authorList>
    </citation>
    <scope>NUCLEOTIDE SEQUENCE [LARGE SCALE GENOMIC DNA]</scope>
    <source>
        <strain evidence="13">18</strain>
    </source>
</reference>
<dbReference type="PROSITE" id="PS51186">
    <property type="entry name" value="GNAT"/>
    <property type="match status" value="1"/>
</dbReference>
<comment type="pathway">
    <text evidence="2 9">Amine and polyamine biosynthesis; ectoine biosynthesis; L-ectoine from L-aspartate 4-semialdehyde: step 2/3.</text>
</comment>
<comment type="function">
    <text evidence="1 9">Catalyzes the acetylation of L-2,4-diaminobutyrate (DABA) to gamma-N-acetyl-alpha,gamma-diaminobutyric acid (ADABA) with acetyl coenzyme A.</text>
</comment>
<evidence type="ECO:0000313" key="13">
    <source>
        <dbReference type="Proteomes" id="UP000308760"/>
    </source>
</evidence>
<dbReference type="CDD" id="cd04301">
    <property type="entry name" value="NAT_SF"/>
    <property type="match status" value="1"/>
</dbReference>
<evidence type="ECO:0000256" key="10">
    <source>
        <dbReference type="SAM" id="MobiDB-lite"/>
    </source>
</evidence>
<evidence type="ECO:0000256" key="7">
    <source>
        <dbReference type="ARBA" id="ARBA00023315"/>
    </source>
</evidence>
<comment type="catalytic activity">
    <reaction evidence="8 9">
        <text>L-2,4-diaminobutanoate + acetyl-CoA = (2S)-4-acetamido-2-aminobutanoate + CoA + H(+)</text>
        <dbReference type="Rhea" id="RHEA:16901"/>
        <dbReference type="ChEBI" id="CHEBI:15378"/>
        <dbReference type="ChEBI" id="CHEBI:57287"/>
        <dbReference type="ChEBI" id="CHEBI:57288"/>
        <dbReference type="ChEBI" id="CHEBI:58761"/>
        <dbReference type="ChEBI" id="CHEBI:58929"/>
        <dbReference type="EC" id="2.3.1.178"/>
    </reaction>
</comment>
<dbReference type="Proteomes" id="UP000308760">
    <property type="component" value="Unassembled WGS sequence"/>
</dbReference>
<organism evidence="12 13">
    <name type="scientific">Glycomyces buryatensis</name>
    <dbReference type="NCBI Taxonomy" id="2570927"/>
    <lineage>
        <taxon>Bacteria</taxon>
        <taxon>Bacillati</taxon>
        <taxon>Actinomycetota</taxon>
        <taxon>Actinomycetes</taxon>
        <taxon>Glycomycetales</taxon>
        <taxon>Glycomycetaceae</taxon>
        <taxon>Glycomyces</taxon>
    </lineage>
</organism>
<feature type="region of interest" description="Disordered" evidence="10">
    <location>
        <begin position="1"/>
        <end position="23"/>
    </location>
</feature>
<dbReference type="NCBIfam" id="TIGR02406">
    <property type="entry name" value="ectoine_EctA"/>
    <property type="match status" value="1"/>
</dbReference>
<sequence>MPPGDASESGPRGHITQVQGTKVHGEQELTFGSPNVSDGPALWDLAKAAGNLDVNSRYSYLLWCRDFADTSVIARDPSGSIAGFLTGYRRPSAPDVFFTWQVAVAPDHRRRGLARRMLDYVVDTLRPKGVRFVESTVTPDNKASQRLFESFAEANGANLTLDVLFSEQELGTGHEPEVLHRIGPLPGRSAHSGPSPD</sequence>
<dbReference type="InterPro" id="IPR016181">
    <property type="entry name" value="Acyl_CoA_acyltransferase"/>
</dbReference>
<proteinExistence type="inferred from homology"/>
<gene>
    <name evidence="9 12" type="primary">ectA</name>
    <name evidence="12" type="ORF">FAB82_16700</name>
</gene>
<dbReference type="SUPFAM" id="SSF55729">
    <property type="entry name" value="Acyl-CoA N-acyltransferases (Nat)"/>
    <property type="match status" value="1"/>
</dbReference>
<dbReference type="InterPro" id="IPR012772">
    <property type="entry name" value="Ectoine_EctA"/>
</dbReference>
<dbReference type="EMBL" id="STGY01000062">
    <property type="protein sequence ID" value="THV39758.1"/>
    <property type="molecule type" value="Genomic_DNA"/>
</dbReference>
<dbReference type="Pfam" id="PF00583">
    <property type="entry name" value="Acetyltransf_1"/>
    <property type="match status" value="1"/>
</dbReference>
<comment type="similarity">
    <text evidence="3 9">Belongs to the acetyltransferase family. EctA subfamily.</text>
</comment>
<reference evidence="12 13" key="2">
    <citation type="submission" date="2019-05" db="EMBL/GenBank/DDBJ databases">
        <title>Glycomyces buryatensis sp. nov.</title>
        <authorList>
            <person name="Nikitina E."/>
        </authorList>
    </citation>
    <scope>NUCLEOTIDE SEQUENCE [LARGE SCALE GENOMIC DNA]</scope>
    <source>
        <strain evidence="12 13">18</strain>
    </source>
</reference>
<keyword evidence="6 9" id="KW-0808">Transferase</keyword>
<evidence type="ECO:0000256" key="9">
    <source>
        <dbReference type="RuleBase" id="RU365045"/>
    </source>
</evidence>
<evidence type="ECO:0000313" key="12">
    <source>
        <dbReference type="EMBL" id="THV39758.1"/>
    </source>
</evidence>
<evidence type="ECO:0000259" key="11">
    <source>
        <dbReference type="PROSITE" id="PS51186"/>
    </source>
</evidence>
<dbReference type="OrthoDB" id="2436196at2"/>
<evidence type="ECO:0000256" key="2">
    <source>
        <dbReference type="ARBA" id="ARBA00004978"/>
    </source>
</evidence>
<keyword evidence="7 9" id="KW-0012">Acyltransferase</keyword>
<evidence type="ECO:0000256" key="5">
    <source>
        <dbReference type="ARBA" id="ARBA00017935"/>
    </source>
</evidence>
<dbReference type="EC" id="2.3.1.178" evidence="4 9"/>
<evidence type="ECO:0000256" key="1">
    <source>
        <dbReference type="ARBA" id="ARBA00003741"/>
    </source>
</evidence>
<dbReference type="Gene3D" id="3.40.630.30">
    <property type="match status" value="1"/>
</dbReference>
<protein>
    <recommendedName>
        <fullName evidence="5 9">L-2,4-diaminobutyric acid acetyltransferase</fullName>
        <shortName evidence="9">DABA acetyltransferase</shortName>
        <ecNumber evidence="4 9">2.3.1.178</ecNumber>
    </recommendedName>
</protein>
<dbReference type="GO" id="GO:0019491">
    <property type="term" value="P:ectoine biosynthetic process"/>
    <property type="evidence" value="ECO:0007669"/>
    <property type="project" value="UniProtKB-UniPathway"/>
</dbReference>
<dbReference type="UniPathway" id="UPA00067">
    <property type="reaction ID" value="UER00122"/>
</dbReference>
<evidence type="ECO:0000256" key="8">
    <source>
        <dbReference type="ARBA" id="ARBA00048924"/>
    </source>
</evidence>
<evidence type="ECO:0000256" key="6">
    <source>
        <dbReference type="ARBA" id="ARBA00022679"/>
    </source>
</evidence>
<feature type="domain" description="N-acetyltransferase" evidence="11">
    <location>
        <begin position="29"/>
        <end position="171"/>
    </location>
</feature>
<evidence type="ECO:0000256" key="4">
    <source>
        <dbReference type="ARBA" id="ARBA00012355"/>
    </source>
</evidence>
<dbReference type="RefSeq" id="WP_136535677.1">
    <property type="nucleotide sequence ID" value="NZ_STGY01000062.1"/>
</dbReference>
<keyword evidence="13" id="KW-1185">Reference proteome</keyword>
<evidence type="ECO:0000256" key="3">
    <source>
        <dbReference type="ARBA" id="ARBA00010712"/>
    </source>
</evidence>